<keyword evidence="3" id="KW-0862">Zinc</keyword>
<accession>A0A8C2RTP7</accession>
<keyword evidence="4 5" id="KW-0238">DNA-binding</keyword>
<evidence type="ECO:0000259" key="7">
    <source>
        <dbReference type="PROSITE" id="PS50950"/>
    </source>
</evidence>
<evidence type="ECO:0000256" key="4">
    <source>
        <dbReference type="ARBA" id="ARBA00023125"/>
    </source>
</evidence>
<protein>
    <recommendedName>
        <fullName evidence="7">THAP-type domain-containing protein</fullName>
    </recommendedName>
</protein>
<keyword evidence="2 5" id="KW-0863">Zinc-finger</keyword>
<dbReference type="Ensembl" id="ENSCHIT00010047769.1">
    <property type="protein sequence ID" value="ENSCHIP00010033931.1"/>
    <property type="gene ID" value="ENSCHIG00010025271.1"/>
</dbReference>
<dbReference type="PANTHER" id="PTHR47120:SF1">
    <property type="entry name" value="THAP DOMAIN-CONTAINING PROTEIN 3"/>
    <property type="match status" value="1"/>
</dbReference>
<sequence>MLAKEPSQARLHSPASLQAPPLPEAPPLLLAPPLCRGPVACTLRLHRSAPPRPMTPPLPESLPRPARPAAAIFVWGSRAWRLEMPKSCAARQCCNRYSNRRKQLTFHRFPFSRPELLKEWVLNIGRGDFEPKQHTVICSEHFRPECFSAFGNRKNLKHNAVPTVFAFQGPPQLVRENMDPTGRSGDATSGERKVLPEPASGECGLGRNMDTEAEALQLPPEVGGPGAQVPPHTPEASGVPGQPASPPELKRRLPTQPSDHSYALLDLDALKKKLFLTLKENEKLRRRLKAQRLVMRRMCSQLRARLAGRPGLQARPRLGQQS</sequence>
<dbReference type="InterPro" id="IPR026520">
    <property type="entry name" value="THAP3"/>
</dbReference>
<evidence type="ECO:0000256" key="3">
    <source>
        <dbReference type="ARBA" id="ARBA00022833"/>
    </source>
</evidence>
<dbReference type="PROSITE" id="PS50950">
    <property type="entry name" value="ZF_THAP"/>
    <property type="match status" value="1"/>
</dbReference>
<organism evidence="8">
    <name type="scientific">Capra hircus</name>
    <name type="common">Goat</name>
    <dbReference type="NCBI Taxonomy" id="9925"/>
    <lineage>
        <taxon>Eukaryota</taxon>
        <taxon>Metazoa</taxon>
        <taxon>Chordata</taxon>
        <taxon>Craniata</taxon>
        <taxon>Vertebrata</taxon>
        <taxon>Euteleostomi</taxon>
        <taxon>Mammalia</taxon>
        <taxon>Eutheria</taxon>
        <taxon>Laurasiatheria</taxon>
        <taxon>Artiodactyla</taxon>
        <taxon>Ruminantia</taxon>
        <taxon>Pecora</taxon>
        <taxon>Bovidae</taxon>
        <taxon>Caprinae</taxon>
        <taxon>Capra</taxon>
    </lineage>
</organism>
<evidence type="ECO:0000313" key="8">
    <source>
        <dbReference type="Ensembl" id="ENSCHIP00010033931.1"/>
    </source>
</evidence>
<dbReference type="SMART" id="SM00692">
    <property type="entry name" value="DM3"/>
    <property type="match status" value="1"/>
</dbReference>
<feature type="region of interest" description="Disordered" evidence="6">
    <location>
        <begin position="218"/>
        <end position="256"/>
    </location>
</feature>
<proteinExistence type="predicted"/>
<dbReference type="GO" id="GO:0008270">
    <property type="term" value="F:zinc ion binding"/>
    <property type="evidence" value="ECO:0007669"/>
    <property type="project" value="UniProtKB-KW"/>
</dbReference>
<dbReference type="Pfam" id="PF05485">
    <property type="entry name" value="THAP"/>
    <property type="match status" value="1"/>
</dbReference>
<dbReference type="SMART" id="SM00980">
    <property type="entry name" value="THAP"/>
    <property type="match status" value="1"/>
</dbReference>
<name>A0A8C2RTP7_CAPHI</name>
<dbReference type="SUPFAM" id="SSF57716">
    <property type="entry name" value="Glucocorticoid receptor-like (DNA-binding domain)"/>
    <property type="match status" value="1"/>
</dbReference>
<evidence type="ECO:0000256" key="6">
    <source>
        <dbReference type="SAM" id="MobiDB-lite"/>
    </source>
</evidence>
<reference evidence="8" key="2">
    <citation type="submission" date="2025-08" db="UniProtKB">
        <authorList>
            <consortium name="Ensembl"/>
        </authorList>
    </citation>
    <scope>IDENTIFICATION</scope>
</reference>
<feature type="region of interest" description="Disordered" evidence="6">
    <location>
        <begin position="1"/>
        <end position="20"/>
    </location>
</feature>
<dbReference type="GO" id="GO:0003677">
    <property type="term" value="F:DNA binding"/>
    <property type="evidence" value="ECO:0007669"/>
    <property type="project" value="UniProtKB-UniRule"/>
</dbReference>
<reference evidence="8" key="1">
    <citation type="submission" date="2019-03" db="EMBL/GenBank/DDBJ databases">
        <title>Genome sequencing and reference-guided assembly of Black Bengal Goat (Capra hircus).</title>
        <authorList>
            <person name="Siddiki A.Z."/>
            <person name="Baten A."/>
            <person name="Billah M."/>
            <person name="Alam M.A.U."/>
            <person name="Shawrob K.S.M."/>
            <person name="Saha S."/>
            <person name="Chowdhury M."/>
            <person name="Rahman A.H."/>
            <person name="Stear M."/>
            <person name="Miah G."/>
            <person name="Das G.B."/>
            <person name="Hossain M.M."/>
            <person name="Kumkum M."/>
            <person name="Islam M.S."/>
            <person name="Mollah A.M."/>
            <person name="Ahsan A."/>
            <person name="Tusar F."/>
            <person name="Khan M.K.I."/>
        </authorList>
    </citation>
    <scope>NUCLEOTIDE SEQUENCE [LARGE SCALE GENOMIC DNA]</scope>
</reference>
<evidence type="ECO:0000256" key="5">
    <source>
        <dbReference type="PROSITE-ProRule" id="PRU00309"/>
    </source>
</evidence>
<keyword evidence="1" id="KW-0479">Metal-binding</keyword>
<dbReference type="AlphaFoldDB" id="A0A8C2RTP7"/>
<dbReference type="PANTHER" id="PTHR47120">
    <property type="entry name" value="THAP DOMAIN-CONTAINING PROTEIN 3"/>
    <property type="match status" value="1"/>
</dbReference>
<dbReference type="InterPro" id="IPR006612">
    <property type="entry name" value="THAP_Znf"/>
</dbReference>
<feature type="region of interest" description="Disordered" evidence="6">
    <location>
        <begin position="171"/>
        <end position="206"/>
    </location>
</feature>
<feature type="domain" description="THAP-type" evidence="7">
    <location>
        <begin position="84"/>
        <end position="165"/>
    </location>
</feature>
<evidence type="ECO:0000256" key="2">
    <source>
        <dbReference type="ARBA" id="ARBA00022771"/>
    </source>
</evidence>
<evidence type="ECO:0000256" key="1">
    <source>
        <dbReference type="ARBA" id="ARBA00022723"/>
    </source>
</evidence>